<accession>A0A0K9NVS5</accession>
<dbReference type="GO" id="GO:0016020">
    <property type="term" value="C:membrane"/>
    <property type="evidence" value="ECO:0007669"/>
    <property type="project" value="UniProtKB-SubCell"/>
</dbReference>
<evidence type="ECO:0000256" key="3">
    <source>
        <dbReference type="ARBA" id="ARBA00022692"/>
    </source>
</evidence>
<evidence type="ECO:0000256" key="2">
    <source>
        <dbReference type="ARBA" id="ARBA00022448"/>
    </source>
</evidence>
<dbReference type="FunFam" id="1.20.1250.20:FF:000232">
    <property type="entry name" value="Organic cation/carnitine transporter 7"/>
    <property type="match status" value="1"/>
</dbReference>
<evidence type="ECO:0000313" key="9">
    <source>
        <dbReference type="Proteomes" id="UP000036987"/>
    </source>
</evidence>
<keyword evidence="2" id="KW-0813">Transport</keyword>
<reference evidence="9" key="1">
    <citation type="journal article" date="2016" name="Nature">
        <title>The genome of the seagrass Zostera marina reveals angiosperm adaptation to the sea.</title>
        <authorList>
            <person name="Olsen J.L."/>
            <person name="Rouze P."/>
            <person name="Verhelst B."/>
            <person name="Lin Y.-C."/>
            <person name="Bayer T."/>
            <person name="Collen J."/>
            <person name="Dattolo E."/>
            <person name="De Paoli E."/>
            <person name="Dittami S."/>
            <person name="Maumus F."/>
            <person name="Michel G."/>
            <person name="Kersting A."/>
            <person name="Lauritano C."/>
            <person name="Lohaus R."/>
            <person name="Toepel M."/>
            <person name="Tonon T."/>
            <person name="Vanneste K."/>
            <person name="Amirebrahimi M."/>
            <person name="Brakel J."/>
            <person name="Bostroem C."/>
            <person name="Chovatia M."/>
            <person name="Grimwood J."/>
            <person name="Jenkins J.W."/>
            <person name="Jueterbock A."/>
            <person name="Mraz A."/>
            <person name="Stam W.T."/>
            <person name="Tice H."/>
            <person name="Bornberg-Bauer E."/>
            <person name="Green P.J."/>
            <person name="Pearson G.A."/>
            <person name="Procaccini G."/>
            <person name="Duarte C.M."/>
            <person name="Schmutz J."/>
            <person name="Reusch T.B.H."/>
            <person name="Van de Peer Y."/>
        </authorList>
    </citation>
    <scope>NUCLEOTIDE SEQUENCE [LARGE SCALE GENOMIC DNA]</scope>
    <source>
        <strain evidence="9">cv. Finnish</strain>
    </source>
</reference>
<dbReference type="GO" id="GO:0022857">
    <property type="term" value="F:transmembrane transporter activity"/>
    <property type="evidence" value="ECO:0007669"/>
    <property type="project" value="InterPro"/>
</dbReference>
<dbReference type="InterPro" id="IPR036259">
    <property type="entry name" value="MFS_trans_sf"/>
</dbReference>
<dbReference type="Gene3D" id="1.20.1250.20">
    <property type="entry name" value="MFS general substrate transporter like domains"/>
    <property type="match status" value="1"/>
</dbReference>
<dbReference type="Pfam" id="PF00083">
    <property type="entry name" value="Sugar_tr"/>
    <property type="match status" value="1"/>
</dbReference>
<feature type="transmembrane region" description="Helical" evidence="6">
    <location>
        <begin position="40"/>
        <end position="59"/>
    </location>
</feature>
<feature type="transmembrane region" description="Helical" evidence="6">
    <location>
        <begin position="165"/>
        <end position="186"/>
    </location>
</feature>
<feature type="transmembrane region" description="Helical" evidence="6">
    <location>
        <begin position="415"/>
        <end position="438"/>
    </location>
</feature>
<comment type="caution">
    <text evidence="8">The sequence shown here is derived from an EMBL/GenBank/DDBJ whole genome shotgun (WGS) entry which is preliminary data.</text>
</comment>
<dbReference type="AlphaFoldDB" id="A0A0K9NVS5"/>
<keyword evidence="5 6" id="KW-0472">Membrane</keyword>
<dbReference type="OrthoDB" id="4139357at2759"/>
<feature type="transmembrane region" description="Helical" evidence="6">
    <location>
        <begin position="480"/>
        <end position="500"/>
    </location>
</feature>
<evidence type="ECO:0000313" key="8">
    <source>
        <dbReference type="EMBL" id="KMZ60733.1"/>
    </source>
</evidence>
<dbReference type="InterPro" id="IPR020846">
    <property type="entry name" value="MFS_dom"/>
</dbReference>
<gene>
    <name evidence="8" type="ORF">ZOSMA_57G00700</name>
</gene>
<keyword evidence="3 6" id="KW-0812">Transmembrane</keyword>
<dbReference type="SUPFAM" id="SSF103473">
    <property type="entry name" value="MFS general substrate transporter"/>
    <property type="match status" value="1"/>
</dbReference>
<evidence type="ECO:0000256" key="5">
    <source>
        <dbReference type="ARBA" id="ARBA00023136"/>
    </source>
</evidence>
<keyword evidence="4 6" id="KW-1133">Transmembrane helix</keyword>
<dbReference type="PROSITE" id="PS50850">
    <property type="entry name" value="MFS"/>
    <property type="match status" value="1"/>
</dbReference>
<sequence>MTLDGSAGDDNGDADVFDTGDTYTVEDALTSVGFGKFQKFLLFYAGFGLISEAMEMMLLSFVGPSVQIFWNLSTRQESLITSVVFVGELIGAYFWGYVSDNYGRRKGFLFTSTATAGAGLLSSFSPNYLSLLLFRFFVGFGLGGGHVLSSWFLEFVPPSNRGIWMVTFSIFWSVGSISAASLAWAVLPSLGWRWLLLFSSLPSFVLLMFFRIVPESPRFLSIKGRTAEALLVLEKVARSNQASLPFGTLVVDHQRMELEEIRENPVSSEDDHLIVGNVKSETVLVGEEDNKHTNKIVESGGFSAVVTLLSPDLAFSTILIWIVFFGNAFSYYGLVLLTSELHMDLTGCSPTAAHKSPPQNSNLYKSVLLTSFAELPGLLLAALLVDRIGRKMTMASMFFSSFIFLMPLLSQQSWLFTIILLFGARACISGSFTVIYIYTPEIYPTSVRSTGVGVASSVGRLGGILCPLVAIGLLHSCHKTISIIVFEFVMFTAGVAAILFPLETKGRQLKDAPVT</sequence>
<dbReference type="PANTHER" id="PTHR23511:SF5">
    <property type="entry name" value="MAJOR FACILITATOR-TYPE TRANSPORTER HXNZ-RELATED"/>
    <property type="match status" value="1"/>
</dbReference>
<feature type="transmembrane region" description="Helical" evidence="6">
    <location>
        <begin position="363"/>
        <end position="385"/>
    </location>
</feature>
<feature type="domain" description="Major facilitator superfamily (MFS) profile" evidence="7">
    <location>
        <begin position="41"/>
        <end position="505"/>
    </location>
</feature>
<evidence type="ECO:0000256" key="1">
    <source>
        <dbReference type="ARBA" id="ARBA00004141"/>
    </source>
</evidence>
<keyword evidence="9" id="KW-1185">Reference proteome</keyword>
<dbReference type="PROSITE" id="PS00216">
    <property type="entry name" value="SUGAR_TRANSPORT_1"/>
    <property type="match status" value="1"/>
</dbReference>
<dbReference type="InterPro" id="IPR005829">
    <property type="entry name" value="Sugar_transporter_CS"/>
</dbReference>
<dbReference type="EMBL" id="LFYR01001587">
    <property type="protein sequence ID" value="KMZ60733.1"/>
    <property type="molecule type" value="Genomic_DNA"/>
</dbReference>
<dbReference type="STRING" id="29655.A0A0K9NVS5"/>
<feature type="transmembrane region" description="Helical" evidence="6">
    <location>
        <begin position="192"/>
        <end position="213"/>
    </location>
</feature>
<feature type="transmembrane region" description="Helical" evidence="6">
    <location>
        <begin position="132"/>
        <end position="153"/>
    </location>
</feature>
<dbReference type="OMA" id="LLWFIWM"/>
<name>A0A0K9NVS5_ZOSMR</name>
<dbReference type="Proteomes" id="UP000036987">
    <property type="component" value="Unassembled WGS sequence"/>
</dbReference>
<dbReference type="InterPro" id="IPR011701">
    <property type="entry name" value="MFS"/>
</dbReference>
<feature type="transmembrane region" description="Helical" evidence="6">
    <location>
        <begin position="313"/>
        <end position="334"/>
    </location>
</feature>
<evidence type="ECO:0000256" key="4">
    <source>
        <dbReference type="ARBA" id="ARBA00022989"/>
    </source>
</evidence>
<dbReference type="Pfam" id="PF07690">
    <property type="entry name" value="MFS_1"/>
    <property type="match status" value="1"/>
</dbReference>
<proteinExistence type="predicted"/>
<feature type="transmembrane region" description="Helical" evidence="6">
    <location>
        <begin position="79"/>
        <end position="96"/>
    </location>
</feature>
<dbReference type="InterPro" id="IPR005828">
    <property type="entry name" value="MFS_sugar_transport-like"/>
</dbReference>
<evidence type="ECO:0000256" key="6">
    <source>
        <dbReference type="SAM" id="Phobius"/>
    </source>
</evidence>
<feature type="transmembrane region" description="Helical" evidence="6">
    <location>
        <begin position="392"/>
        <end position="409"/>
    </location>
</feature>
<evidence type="ECO:0000259" key="7">
    <source>
        <dbReference type="PROSITE" id="PS50850"/>
    </source>
</evidence>
<protein>
    <submittedName>
        <fullName evidence="8">Solute carrier family 22 member 1</fullName>
    </submittedName>
</protein>
<feature type="transmembrane region" description="Helical" evidence="6">
    <location>
        <begin position="450"/>
        <end position="474"/>
    </location>
</feature>
<comment type="subcellular location">
    <subcellularLocation>
        <location evidence="1">Membrane</location>
        <topology evidence="1">Multi-pass membrane protein</topology>
    </subcellularLocation>
</comment>
<organism evidence="8 9">
    <name type="scientific">Zostera marina</name>
    <name type="common">Eelgrass</name>
    <dbReference type="NCBI Taxonomy" id="29655"/>
    <lineage>
        <taxon>Eukaryota</taxon>
        <taxon>Viridiplantae</taxon>
        <taxon>Streptophyta</taxon>
        <taxon>Embryophyta</taxon>
        <taxon>Tracheophyta</taxon>
        <taxon>Spermatophyta</taxon>
        <taxon>Magnoliopsida</taxon>
        <taxon>Liliopsida</taxon>
        <taxon>Zosteraceae</taxon>
        <taxon>Zostera</taxon>
    </lineage>
</organism>
<dbReference type="PANTHER" id="PTHR23511">
    <property type="entry name" value="SYNAPTIC VESICLE GLYCOPROTEIN 2"/>
    <property type="match status" value="1"/>
</dbReference>